<dbReference type="AlphaFoldDB" id="A0A4D6GU26"/>
<dbReference type="GeneID" id="68694185"/>
<evidence type="ECO:0000313" key="1">
    <source>
        <dbReference type="EMBL" id="QCC45233.1"/>
    </source>
</evidence>
<reference evidence="2 4" key="2">
    <citation type="submission" date="2019-07" db="EMBL/GenBank/DDBJ databases">
        <title>Genomic Encyclopedia of Archaeal and Bacterial Type Strains, Phase II (KMG-II): from individual species to whole genera.</title>
        <authorList>
            <person name="Goeker M."/>
        </authorList>
    </citation>
    <scope>NUCLEOTIDE SEQUENCE [LARGE SCALE GENOMIC DNA]</scope>
    <source>
        <strain evidence="2 4">DSM 3754</strain>
    </source>
</reference>
<dbReference type="Proteomes" id="UP000296216">
    <property type="component" value="Chromosome"/>
</dbReference>
<dbReference type="RefSeq" id="WP_010903074.1">
    <property type="nucleotide sequence ID" value="NZ_VRYN01000001.1"/>
</dbReference>
<protein>
    <recommendedName>
        <fullName evidence="5">Hsp20/alpha crystallin family protein</fullName>
    </recommendedName>
</protein>
<gene>
    <name evidence="2" type="ORF">APQ99_00006</name>
    <name evidence="1" type="ORF">HBSAL_07915</name>
</gene>
<sequence length="82" mass="8939">MTSKTHLTESDPLVRRYDYGDAVIVAADLGVDDDRVAVDVVQDTAIVTRDDSPTDQYELPVPDGDSTRAFINNGVVTVEVSR</sequence>
<evidence type="ECO:0000313" key="3">
    <source>
        <dbReference type="Proteomes" id="UP000296216"/>
    </source>
</evidence>
<proteinExistence type="predicted"/>
<dbReference type="Proteomes" id="UP000323075">
    <property type="component" value="Unassembled WGS sequence"/>
</dbReference>
<dbReference type="InterPro" id="IPR055551">
    <property type="entry name" value="DUF7127"/>
</dbReference>
<reference evidence="1 3" key="1">
    <citation type="journal article" date="2019" name="Microbiol. Resour. Announc.">
        <title>The Genome Sequence of the Halobacterium salinarum Type Strain Is Closely Related to That of Laboratory Strains NRC-1 and R1.</title>
        <authorList>
            <person name="Pfeiffer F."/>
            <person name="Marchfelder A."/>
            <person name="Habermann B."/>
            <person name="Dyall-Smith M.L."/>
        </authorList>
    </citation>
    <scope>NUCLEOTIDE SEQUENCE [LARGE SCALE GENOMIC DNA]</scope>
    <source>
        <strain evidence="1">91-R6</strain>
        <strain evidence="3">ATCC 33171 / DSM 3754 / JCM 8978 / NBRC 102687 / NCIMB 764 / 91-R6</strain>
    </source>
</reference>
<accession>A0A4D6GU26</accession>
<evidence type="ECO:0008006" key="5">
    <source>
        <dbReference type="Google" id="ProtNLM"/>
    </source>
</evidence>
<dbReference type="EMBL" id="VRYN01000001">
    <property type="protein sequence ID" value="TYO81503.1"/>
    <property type="molecule type" value="Genomic_DNA"/>
</dbReference>
<organism evidence="1 3">
    <name type="scientific">Halobacterium salinarum (strain ATCC 33171 / DSM 3754 / JCM 8978 / NBRC 102687 / NCIMB 764 / 91-R6)</name>
    <dbReference type="NCBI Taxonomy" id="2597657"/>
    <lineage>
        <taxon>Archaea</taxon>
        <taxon>Methanobacteriati</taxon>
        <taxon>Methanobacteriota</taxon>
        <taxon>Stenosarchaea group</taxon>
        <taxon>Halobacteria</taxon>
        <taxon>Halobacteriales</taxon>
        <taxon>Halobacteriaceae</taxon>
        <taxon>Halobacterium</taxon>
    </lineage>
</organism>
<name>A0A4D6GU26_HALS9</name>
<dbReference type="Pfam" id="PF23444">
    <property type="entry name" value="DUF7127"/>
    <property type="match status" value="1"/>
</dbReference>
<dbReference type="EMBL" id="CP038631">
    <property type="protein sequence ID" value="QCC45233.1"/>
    <property type="molecule type" value="Genomic_DNA"/>
</dbReference>
<evidence type="ECO:0000313" key="4">
    <source>
        <dbReference type="Proteomes" id="UP000323075"/>
    </source>
</evidence>
<reference evidence="1" key="3">
    <citation type="journal article" name="MicrobiologyOpen">
        <title>Whole-genome comparison between the type strain of Halobacterium salinarum (DSM 3754(T)) and the laboratory strains R1 and NRC-1.</title>
        <authorList>
            <person name="Pfeiffer F."/>
            <person name="Losensky G."/>
            <person name="Marchfelder A."/>
            <person name="Habermann B."/>
            <person name="Dyall-Smith M."/>
        </authorList>
    </citation>
    <scope>NUCLEOTIDE SEQUENCE</scope>
    <source>
        <strain evidence="1">91-R6</strain>
    </source>
</reference>
<evidence type="ECO:0000313" key="2">
    <source>
        <dbReference type="EMBL" id="TYO81503.1"/>
    </source>
</evidence>